<evidence type="ECO:0000256" key="3">
    <source>
        <dbReference type="ARBA" id="ARBA00022691"/>
    </source>
</evidence>
<dbReference type="AlphaFoldDB" id="A0A2T9YRP2"/>
<keyword evidence="6" id="KW-1185">Reference proteome</keyword>
<organism evidence="5 6">
    <name type="scientific">Smittium simulii</name>
    <dbReference type="NCBI Taxonomy" id="133385"/>
    <lineage>
        <taxon>Eukaryota</taxon>
        <taxon>Fungi</taxon>
        <taxon>Fungi incertae sedis</taxon>
        <taxon>Zoopagomycota</taxon>
        <taxon>Kickxellomycotina</taxon>
        <taxon>Harpellomycetes</taxon>
        <taxon>Harpellales</taxon>
        <taxon>Legeriomycetaceae</taxon>
        <taxon>Smittium</taxon>
    </lineage>
</organism>
<protein>
    <recommendedName>
        <fullName evidence="7">25S rRNA adenine-N(1) methyltransferase</fullName>
    </recommendedName>
</protein>
<dbReference type="InterPro" id="IPR021867">
    <property type="entry name" value="Bmt2/SAMTOR"/>
</dbReference>
<dbReference type="Pfam" id="PF11968">
    <property type="entry name" value="Bmt2"/>
    <property type="match status" value="1"/>
</dbReference>
<dbReference type="Proteomes" id="UP000245383">
    <property type="component" value="Unassembled WGS sequence"/>
</dbReference>
<evidence type="ECO:0000313" key="6">
    <source>
        <dbReference type="Proteomes" id="UP000245383"/>
    </source>
</evidence>
<keyword evidence="1" id="KW-0489">Methyltransferase</keyword>
<dbReference type="EMBL" id="MBFR01000068">
    <property type="protein sequence ID" value="PVU94997.1"/>
    <property type="molecule type" value="Genomic_DNA"/>
</dbReference>
<sequence>MPKAKKTRLPVTAHKYNIVTKNNTKKKATAIMHPERAKNTNIKRNTLIREYHVLNKQLSYINNLEQQLAPQNANNKQKREQFEIQKKEILERLEQLGGIEAYQKQSLAGQSKLFGGDTSRWLVAQLFNLKILPQKPPLSMLEVGAVSPFNYAKELKYIKPVCIDLNSQHPNIHQIDFLDVELSSSDSHSELCGPFDIISLSLVVNFEGDILKRGNMLIHAANLLVPKTGLLFFVLPLPCLSNSRYFDHAKLISMLDSLGMECIASHNSLKLAHYLFRSIKSVNREFLIGKYPKTLINDRPGKNNFCIKI</sequence>
<dbReference type="PANTHER" id="PTHR21008">
    <property type="entry name" value="S-ADENOSYLMETHIONINE SENSOR UPSTREAM OF MTORC1-RELATED"/>
    <property type="match status" value="1"/>
</dbReference>
<evidence type="ECO:0008006" key="7">
    <source>
        <dbReference type="Google" id="ProtNLM"/>
    </source>
</evidence>
<gene>
    <name evidence="5" type="ORF">BB561_002122</name>
</gene>
<feature type="coiled-coil region" evidence="4">
    <location>
        <begin position="61"/>
        <end position="92"/>
    </location>
</feature>
<dbReference type="GO" id="GO:0016433">
    <property type="term" value="F:rRNA (adenine) methyltransferase activity"/>
    <property type="evidence" value="ECO:0007669"/>
    <property type="project" value="TreeGrafter"/>
</dbReference>
<comment type="caution">
    <text evidence="5">The sequence shown here is derived from an EMBL/GenBank/DDBJ whole genome shotgun (WGS) entry which is preliminary data.</text>
</comment>
<evidence type="ECO:0000256" key="4">
    <source>
        <dbReference type="SAM" id="Coils"/>
    </source>
</evidence>
<dbReference type="STRING" id="133385.A0A2T9YRP2"/>
<evidence type="ECO:0000256" key="2">
    <source>
        <dbReference type="ARBA" id="ARBA00022679"/>
    </source>
</evidence>
<evidence type="ECO:0000313" key="5">
    <source>
        <dbReference type="EMBL" id="PVU94997.1"/>
    </source>
</evidence>
<keyword evidence="3" id="KW-0949">S-adenosyl-L-methionine</keyword>
<proteinExistence type="predicted"/>
<dbReference type="PANTHER" id="PTHR21008:SF1">
    <property type="entry name" value="25S RRNA (ADENINE(2142)-N(1))-METHYLTRANSFERASE"/>
    <property type="match status" value="1"/>
</dbReference>
<keyword evidence="2" id="KW-0808">Transferase</keyword>
<accession>A0A2T9YRP2</accession>
<reference evidence="5 6" key="1">
    <citation type="journal article" date="2018" name="MBio">
        <title>Comparative Genomics Reveals the Core Gene Toolbox for the Fungus-Insect Symbiosis.</title>
        <authorList>
            <person name="Wang Y."/>
            <person name="Stata M."/>
            <person name="Wang W."/>
            <person name="Stajich J.E."/>
            <person name="White M.M."/>
            <person name="Moncalvo J.M."/>
        </authorList>
    </citation>
    <scope>NUCLEOTIDE SEQUENCE [LARGE SCALE GENOMIC DNA]</scope>
    <source>
        <strain evidence="5 6">SWE-8-4</strain>
    </source>
</reference>
<dbReference type="OrthoDB" id="5954793at2759"/>
<keyword evidence="4" id="KW-0175">Coiled coil</keyword>
<name>A0A2T9YRP2_9FUNG</name>
<evidence type="ECO:0000256" key="1">
    <source>
        <dbReference type="ARBA" id="ARBA00022603"/>
    </source>
</evidence>
<dbReference type="GO" id="GO:0005730">
    <property type="term" value="C:nucleolus"/>
    <property type="evidence" value="ECO:0007669"/>
    <property type="project" value="TreeGrafter"/>
</dbReference>